<dbReference type="GO" id="GO:0003723">
    <property type="term" value="F:RNA binding"/>
    <property type="evidence" value="ECO:0007669"/>
    <property type="project" value="InterPro"/>
</dbReference>
<dbReference type="Proteomes" id="UP000426328">
    <property type="component" value="Chromosome"/>
</dbReference>
<dbReference type="InterPro" id="IPR004038">
    <property type="entry name" value="Ribosomal_eL8/eL30/eS12/Gad45"/>
</dbReference>
<dbReference type="InterPro" id="IPR029064">
    <property type="entry name" value="Ribosomal_eL30-like_sf"/>
</dbReference>
<dbReference type="PROSITE" id="PS00709">
    <property type="entry name" value="RIBOSOMAL_L30E_1"/>
    <property type="match status" value="1"/>
</dbReference>
<dbReference type="AlphaFoldDB" id="A0A650CXE3"/>
<feature type="domain" description="Ribosomal protein eL8/eL30/eS12/Gadd45" evidence="6">
    <location>
        <begin position="8"/>
        <end position="98"/>
    </location>
</feature>
<keyword evidence="2 5" id="KW-0689">Ribosomal protein</keyword>
<sequence length="105" mass="11466">MSQQISFESELKTLLKTGKVIFGARRTIKNLKLGKIKAVIIASTLRTDLKADILYYSKMSGVPVYEYPGSGWELGTLAGKPFMVSTIGVENEGDSKILQLAKPVS</sequence>
<dbReference type="HAMAP" id="MF_00481">
    <property type="entry name" value="Ribosomal_eL30"/>
    <property type="match status" value="1"/>
</dbReference>
<evidence type="ECO:0000256" key="2">
    <source>
        <dbReference type="ARBA" id="ARBA00022980"/>
    </source>
</evidence>
<evidence type="ECO:0000256" key="5">
    <source>
        <dbReference type="HAMAP-Rule" id="MF_00481"/>
    </source>
</evidence>
<dbReference type="KEGG" id="aamb:D1866_11540"/>
<evidence type="ECO:0000313" key="10">
    <source>
        <dbReference type="Proteomes" id="UP000474054"/>
    </source>
</evidence>
<dbReference type="GO" id="GO:0003735">
    <property type="term" value="F:structural constituent of ribosome"/>
    <property type="evidence" value="ECO:0007669"/>
    <property type="project" value="InterPro"/>
</dbReference>
<reference evidence="8 9" key="2">
    <citation type="submission" date="2019-10" db="EMBL/GenBank/DDBJ databases">
        <title>Genome Sequences from Six Type Strain Members of the Archaeal Family Sulfolobaceae: Acidianus ambivalens, Acidianus infernus, Metallosphaera prunae, Stygiolobus azoricus, Sulfolobus metallicus, and Sulfurisphaera ohwakuensis.</title>
        <authorList>
            <person name="Counts J.A."/>
            <person name="Kelly R.M."/>
        </authorList>
    </citation>
    <scope>NUCLEOTIDE SEQUENCE [LARGE SCALE GENOMIC DNA]</scope>
    <source>
        <strain evidence="8 9">LEI 10</strain>
    </source>
</reference>
<dbReference type="Proteomes" id="UP000474054">
    <property type="component" value="Unassembled WGS sequence"/>
</dbReference>
<evidence type="ECO:0000313" key="7">
    <source>
        <dbReference type="EMBL" id="MQL54740.1"/>
    </source>
</evidence>
<dbReference type="GO" id="GO:0022625">
    <property type="term" value="C:cytosolic large ribosomal subunit"/>
    <property type="evidence" value="ECO:0007669"/>
    <property type="project" value="InterPro"/>
</dbReference>
<protein>
    <recommendedName>
        <fullName evidence="4 5">Large ribosomal subunit protein eL30</fullName>
    </recommendedName>
</protein>
<dbReference type="GeneID" id="10600202"/>
<proteinExistence type="inferred from homology"/>
<dbReference type="InterPro" id="IPR000231">
    <property type="entry name" value="Ribosomal_eL30"/>
</dbReference>
<evidence type="ECO:0000313" key="9">
    <source>
        <dbReference type="Proteomes" id="UP000426328"/>
    </source>
</evidence>
<organism evidence="8 9">
    <name type="scientific">Acidianus ambivalens</name>
    <name type="common">Desulfurolobus ambivalens</name>
    <dbReference type="NCBI Taxonomy" id="2283"/>
    <lineage>
        <taxon>Archaea</taxon>
        <taxon>Thermoproteota</taxon>
        <taxon>Thermoprotei</taxon>
        <taxon>Sulfolobales</taxon>
        <taxon>Sulfolobaceae</taxon>
        <taxon>Acidianus</taxon>
    </lineage>
</organism>
<accession>A0A650CXE3</accession>
<dbReference type="Pfam" id="PF01248">
    <property type="entry name" value="Ribosomal_L7Ae"/>
    <property type="match status" value="1"/>
</dbReference>
<dbReference type="PANTHER" id="PTHR11449">
    <property type="entry name" value="RIBOSOMAL PROTEIN L30"/>
    <property type="match status" value="1"/>
</dbReference>
<dbReference type="EMBL" id="WHYS01000001">
    <property type="protein sequence ID" value="MQL54740.1"/>
    <property type="molecule type" value="Genomic_DNA"/>
</dbReference>
<comment type="similarity">
    <text evidence="1 5">Belongs to the eukaryotic ribosomal protein eL30 family.</text>
</comment>
<name>A0A650CXE3_ACIAM</name>
<evidence type="ECO:0000313" key="8">
    <source>
        <dbReference type="EMBL" id="QGR22534.1"/>
    </source>
</evidence>
<keyword evidence="9" id="KW-1185">Reference proteome</keyword>
<keyword evidence="3 5" id="KW-0687">Ribonucleoprotein</keyword>
<dbReference type="InterPro" id="IPR022991">
    <property type="entry name" value="Ribosomal_eL30_CS"/>
</dbReference>
<evidence type="ECO:0000256" key="3">
    <source>
        <dbReference type="ARBA" id="ARBA00023274"/>
    </source>
</evidence>
<dbReference type="GO" id="GO:0006412">
    <property type="term" value="P:translation"/>
    <property type="evidence" value="ECO:0007669"/>
    <property type="project" value="UniProtKB-UniRule"/>
</dbReference>
<evidence type="ECO:0000259" key="6">
    <source>
        <dbReference type="Pfam" id="PF01248"/>
    </source>
</evidence>
<evidence type="ECO:0000256" key="4">
    <source>
        <dbReference type="ARBA" id="ARBA00035231"/>
    </source>
</evidence>
<dbReference type="NCBIfam" id="NF002172">
    <property type="entry name" value="PRK01018.1"/>
    <property type="match status" value="1"/>
</dbReference>
<dbReference type="SUPFAM" id="SSF55315">
    <property type="entry name" value="L30e-like"/>
    <property type="match status" value="1"/>
</dbReference>
<dbReference type="InterPro" id="IPR039109">
    <property type="entry name" value="Ribosomal_eL30-like"/>
</dbReference>
<reference evidence="7 10" key="1">
    <citation type="submission" date="2019-10" db="EMBL/GenBank/DDBJ databases">
        <title>Comparative genomics of sulfur disproportionating microorganisms.</title>
        <authorList>
            <person name="Ward L.M."/>
            <person name="Bertran E."/>
            <person name="Johnston D."/>
        </authorList>
    </citation>
    <scope>NUCLEOTIDE SEQUENCE [LARGE SCALE GENOMIC DNA]</scope>
    <source>
        <strain evidence="7 10">DSM 3772</strain>
    </source>
</reference>
<dbReference type="Gene3D" id="3.30.1330.30">
    <property type="match status" value="1"/>
</dbReference>
<evidence type="ECO:0000256" key="1">
    <source>
        <dbReference type="ARBA" id="ARBA00007326"/>
    </source>
</evidence>
<gene>
    <name evidence="5" type="primary">rpl30e</name>
    <name evidence="8" type="ORF">D1866_11540</name>
    <name evidence="7" type="ORF">GFB69_02980</name>
</gene>
<dbReference type="PROSITE" id="PS00993">
    <property type="entry name" value="RIBOSOMAL_L30E_2"/>
    <property type="match status" value="1"/>
</dbReference>
<dbReference type="EMBL" id="CP045482">
    <property type="protein sequence ID" value="QGR22534.1"/>
    <property type="molecule type" value="Genomic_DNA"/>
</dbReference>
<dbReference type="GeneID" id="42780374"/>
<dbReference type="RefSeq" id="WP_013775547.1">
    <property type="nucleotide sequence ID" value="NZ_CP045482.1"/>
</dbReference>